<protein>
    <submittedName>
        <fullName evidence="1">Uncharacterized protein</fullName>
    </submittedName>
</protein>
<gene>
    <name evidence="1" type="ORF">SDC9_23523</name>
</gene>
<name>A0A644UF83_9ZZZZ</name>
<sequence>MAEKDNAEYKTALLEMAGELAANPLIKPVIDQIIYDFIRSPECRKAFGEYAKRKITDKLGL</sequence>
<dbReference type="EMBL" id="VSSQ01000109">
    <property type="protein sequence ID" value="MPL77666.1"/>
    <property type="molecule type" value="Genomic_DNA"/>
</dbReference>
<dbReference type="AlphaFoldDB" id="A0A644UF83"/>
<proteinExistence type="predicted"/>
<evidence type="ECO:0000313" key="1">
    <source>
        <dbReference type="EMBL" id="MPL77666.1"/>
    </source>
</evidence>
<comment type="caution">
    <text evidence="1">The sequence shown here is derived from an EMBL/GenBank/DDBJ whole genome shotgun (WGS) entry which is preliminary data.</text>
</comment>
<reference evidence="1" key="1">
    <citation type="submission" date="2019-08" db="EMBL/GenBank/DDBJ databases">
        <authorList>
            <person name="Kucharzyk K."/>
            <person name="Murdoch R.W."/>
            <person name="Higgins S."/>
            <person name="Loffler F."/>
        </authorList>
    </citation>
    <scope>NUCLEOTIDE SEQUENCE</scope>
</reference>
<organism evidence="1">
    <name type="scientific">bioreactor metagenome</name>
    <dbReference type="NCBI Taxonomy" id="1076179"/>
    <lineage>
        <taxon>unclassified sequences</taxon>
        <taxon>metagenomes</taxon>
        <taxon>ecological metagenomes</taxon>
    </lineage>
</organism>
<accession>A0A644UF83</accession>